<dbReference type="PANTHER" id="PTHR34315">
    <property type="match status" value="1"/>
</dbReference>
<dbReference type="Pfam" id="PF00775">
    <property type="entry name" value="Dioxygenase_C"/>
    <property type="match status" value="1"/>
</dbReference>
<dbReference type="InterPro" id="IPR003374">
    <property type="entry name" value="ApbE-like_sf"/>
</dbReference>
<feature type="compositionally biased region" description="Basic and acidic residues" evidence="1">
    <location>
        <begin position="267"/>
        <end position="279"/>
    </location>
</feature>
<dbReference type="Gene3D" id="3.10.520.10">
    <property type="entry name" value="ApbE-like domains"/>
    <property type="match status" value="2"/>
</dbReference>
<evidence type="ECO:0000313" key="3">
    <source>
        <dbReference type="EMBL" id="QKM66254.1"/>
    </source>
</evidence>
<gene>
    <name evidence="3" type="ORF">STSU_002810</name>
</gene>
<dbReference type="InterPro" id="IPR024932">
    <property type="entry name" value="ApbE"/>
</dbReference>
<dbReference type="GO" id="GO:0016702">
    <property type="term" value="F:oxidoreductase activity, acting on single donors with incorporation of molecular oxygen, incorporation of two atoms of oxygen"/>
    <property type="evidence" value="ECO:0007669"/>
    <property type="project" value="InterPro"/>
</dbReference>
<dbReference type="AlphaFoldDB" id="I2NAH8"/>
<dbReference type="Gene3D" id="2.60.130.10">
    <property type="entry name" value="Aromatic compound dioxygenase"/>
    <property type="match status" value="1"/>
</dbReference>
<reference evidence="3 4" key="1">
    <citation type="journal article" date="2012" name="J. Bacteriol.">
        <title>Draft genome of Streptomyces tsukubaensis NRRL 18488, the producer of the clinically important immunosuppressant tacrolimus (FK506).</title>
        <authorList>
            <person name="Barreiro C."/>
            <person name="Prieto C."/>
            <person name="Sola-Landa A."/>
            <person name="Solera E."/>
            <person name="Martinez-Castro M."/>
            <person name="Perez-Redondo R."/>
            <person name="Garcia-Estrada C."/>
            <person name="Aparicio J.F."/>
            <person name="Fernandez-Martinez L.T."/>
            <person name="Santos-Aberturas J."/>
            <person name="Salehi-Najafabadi Z."/>
            <person name="Rodriguez-Garcia A."/>
            <person name="Tauch A."/>
            <person name="Martin J.F."/>
        </authorList>
    </citation>
    <scope>NUCLEOTIDE SEQUENCE [LARGE SCALE GENOMIC DNA]</scope>
    <source>
        <strain evidence="4">DSM 42081 / NBRC 108919 / NRRL 18488 / 9993</strain>
    </source>
</reference>
<dbReference type="InterPro" id="IPR015889">
    <property type="entry name" value="Intradiol_dOase_core"/>
</dbReference>
<proteinExistence type="predicted"/>
<name>I2NAH8_STRT9</name>
<dbReference type="PANTHER" id="PTHR34315:SF1">
    <property type="entry name" value="INTRADIOL RING-CLEAVAGE DIOXYGENASES DOMAIN-CONTAINING PROTEIN-RELATED"/>
    <property type="match status" value="1"/>
</dbReference>
<keyword evidence="4" id="KW-1185">Reference proteome</keyword>
<dbReference type="Proteomes" id="UP000005940">
    <property type="component" value="Chromosome"/>
</dbReference>
<protein>
    <recommendedName>
        <fullName evidence="2">Intradiol ring-cleavage dioxygenases domain-containing protein</fullName>
    </recommendedName>
</protein>
<dbReference type="Pfam" id="PF02424">
    <property type="entry name" value="ApbE"/>
    <property type="match status" value="2"/>
</dbReference>
<dbReference type="SUPFAM" id="SSF143631">
    <property type="entry name" value="ApbE-like"/>
    <property type="match status" value="1"/>
</dbReference>
<evidence type="ECO:0000313" key="4">
    <source>
        <dbReference type="Proteomes" id="UP000005940"/>
    </source>
</evidence>
<dbReference type="SUPFAM" id="SSF49482">
    <property type="entry name" value="Aromatic compound dioxygenase"/>
    <property type="match status" value="1"/>
</dbReference>
<feature type="region of interest" description="Disordered" evidence="1">
    <location>
        <begin position="232"/>
        <end position="290"/>
    </location>
</feature>
<evidence type="ECO:0000256" key="1">
    <source>
        <dbReference type="SAM" id="MobiDB-lite"/>
    </source>
</evidence>
<feature type="domain" description="Intradiol ring-cleavage dioxygenases" evidence="2">
    <location>
        <begin position="341"/>
        <end position="405"/>
    </location>
</feature>
<accession>I2NAH8</accession>
<dbReference type="GO" id="GO:0008199">
    <property type="term" value="F:ferric iron binding"/>
    <property type="evidence" value="ECO:0007669"/>
    <property type="project" value="InterPro"/>
</dbReference>
<sequence length="567" mass="60803">MHRTEHVMGFPVSLRIDDKDVPEGLADAVFGWLQEADRRFSPFKPDSEVSRLDRGDIGPDDISADLAEVLLLSERYRTETGGAFDIRLPGRGLDPSAVVKGWSVQRAALLLKEAGVRRFCLNAGGDVVVGGGPWRVGVRHPEISDQVCVVLELSDGAVATSARYERGNHIVDGRTGLPATDLLSLTVVAPTLTEADATATAAFALGAEGIAWASGRDGCEVFAVDAERRVRRSSGLPVAARDEGAGGAEPADPSLPAPAPTTVPPTLHERSTGRRDMTDRKRRMSRRSLLAAGGAGVTAIGLSGVHLATTDSEAAATVTSSASGSPSAPDLMPLVKETTEGPYYLDYDKHRVDITEGRPGTPLELRIQVLNAKNGKPVPEAAVDIWQCDALGIYSGYEETSEAMNEGELVFDGPIPKLPPDSKTTYLRGFQMTGRDGWVRFRTVFPGWYTGRTVHIHAKVHTRGVLLDRAYAQGVTVHTGQVFFPEDLTAAVSRVRPYTRNDLPRTTNATDPFYSGDTAADGLLTVEWDRTDATRPIRASIRTAVDLDAINPGRRGNPPPGPVRPGP</sequence>
<organism evidence="3 4">
    <name type="scientific">Streptomyces tsukubensis (strain DSM 42081 / NBRC 108919 / NRRL 18488 / 9993)</name>
    <dbReference type="NCBI Taxonomy" id="1114943"/>
    <lineage>
        <taxon>Bacteria</taxon>
        <taxon>Bacillati</taxon>
        <taxon>Actinomycetota</taxon>
        <taxon>Actinomycetes</taxon>
        <taxon>Kitasatosporales</taxon>
        <taxon>Streptomycetaceae</taxon>
        <taxon>Streptomyces</taxon>
    </lineage>
</organism>
<dbReference type="InterPro" id="IPR000627">
    <property type="entry name" value="Intradiol_dOase_C"/>
</dbReference>
<feature type="compositionally biased region" description="Pro residues" evidence="1">
    <location>
        <begin position="253"/>
        <end position="263"/>
    </location>
</feature>
<dbReference type="CDD" id="cd03457">
    <property type="entry name" value="intradiol_dioxygenase_like"/>
    <property type="match status" value="1"/>
</dbReference>
<evidence type="ECO:0000259" key="2">
    <source>
        <dbReference type="Pfam" id="PF00775"/>
    </source>
</evidence>
<dbReference type="EMBL" id="CP029159">
    <property type="protein sequence ID" value="QKM66254.1"/>
    <property type="molecule type" value="Genomic_DNA"/>
</dbReference>